<keyword evidence="6" id="KW-1185">Reference proteome</keyword>
<dbReference type="InterPro" id="IPR036271">
    <property type="entry name" value="Tet_transcr_reg_TetR-rel_C_sf"/>
</dbReference>
<dbReference type="InterPro" id="IPR001647">
    <property type="entry name" value="HTH_TetR"/>
</dbReference>
<dbReference type="InterPro" id="IPR009057">
    <property type="entry name" value="Homeodomain-like_sf"/>
</dbReference>
<evidence type="ECO:0000256" key="1">
    <source>
        <dbReference type="ARBA" id="ARBA00023125"/>
    </source>
</evidence>
<proteinExistence type="predicted"/>
<dbReference type="InterPro" id="IPR013573">
    <property type="entry name" value="Tscrpt_reg_YcdC_C"/>
</dbReference>
<dbReference type="SUPFAM" id="SSF46689">
    <property type="entry name" value="Homeodomain-like"/>
    <property type="match status" value="1"/>
</dbReference>
<dbReference type="Pfam" id="PF00440">
    <property type="entry name" value="TetR_N"/>
    <property type="match status" value="1"/>
</dbReference>
<dbReference type="PANTHER" id="PTHR30055">
    <property type="entry name" value="HTH-TYPE TRANSCRIPTIONAL REGULATOR RUTR"/>
    <property type="match status" value="1"/>
</dbReference>
<dbReference type="Gene3D" id="1.10.357.10">
    <property type="entry name" value="Tetracycline Repressor, domain 2"/>
    <property type="match status" value="1"/>
</dbReference>
<dbReference type="InterPro" id="IPR050109">
    <property type="entry name" value="HTH-type_TetR-like_transc_reg"/>
</dbReference>
<organism evidence="5 6">
    <name type="scientific">Roseiterribacter gracilis</name>
    <dbReference type="NCBI Taxonomy" id="2812848"/>
    <lineage>
        <taxon>Bacteria</taxon>
        <taxon>Pseudomonadati</taxon>
        <taxon>Pseudomonadota</taxon>
        <taxon>Alphaproteobacteria</taxon>
        <taxon>Rhodospirillales</taxon>
        <taxon>Roseiterribacteraceae</taxon>
        <taxon>Roseiterribacter</taxon>
    </lineage>
</organism>
<feature type="region of interest" description="Disordered" evidence="3">
    <location>
        <begin position="1"/>
        <end position="41"/>
    </location>
</feature>
<dbReference type="PROSITE" id="PS50977">
    <property type="entry name" value="HTH_TETR_2"/>
    <property type="match status" value="1"/>
</dbReference>
<feature type="domain" description="HTH tetR-type" evidence="4">
    <location>
        <begin position="41"/>
        <end position="101"/>
    </location>
</feature>
<dbReference type="Pfam" id="PF08362">
    <property type="entry name" value="TetR_C_3"/>
    <property type="match status" value="1"/>
</dbReference>
<dbReference type="PRINTS" id="PR00455">
    <property type="entry name" value="HTHTETR"/>
</dbReference>
<evidence type="ECO:0000313" key="5">
    <source>
        <dbReference type="EMBL" id="GIL39304.1"/>
    </source>
</evidence>
<evidence type="ECO:0000256" key="3">
    <source>
        <dbReference type="SAM" id="MobiDB-lite"/>
    </source>
</evidence>
<dbReference type="PANTHER" id="PTHR30055:SF196">
    <property type="entry name" value="HTH-TYPE TRANSCRIPTIONAL REGULATOR RUTR"/>
    <property type="match status" value="1"/>
</dbReference>
<reference evidence="5" key="1">
    <citation type="submission" date="2021-02" db="EMBL/GenBank/DDBJ databases">
        <title>Genome sequence of Rhodospirillales sp. strain TMPK1 isolated from soil.</title>
        <authorList>
            <person name="Nakai R."/>
            <person name="Kusada H."/>
            <person name="Tamaki H."/>
        </authorList>
    </citation>
    <scope>NUCLEOTIDE SEQUENCE</scope>
    <source>
        <strain evidence="5">TMPK1</strain>
    </source>
</reference>
<comment type="caution">
    <text evidence="5">The sequence shown here is derived from an EMBL/GenBank/DDBJ whole genome shotgun (WGS) entry which is preliminary data.</text>
</comment>
<evidence type="ECO:0000259" key="4">
    <source>
        <dbReference type="PROSITE" id="PS50977"/>
    </source>
</evidence>
<keyword evidence="1 2" id="KW-0238">DNA-binding</keyword>
<dbReference type="GO" id="GO:0000976">
    <property type="term" value="F:transcription cis-regulatory region binding"/>
    <property type="evidence" value="ECO:0007669"/>
    <property type="project" value="TreeGrafter"/>
</dbReference>
<feature type="compositionally biased region" description="Polar residues" evidence="3">
    <location>
        <begin position="1"/>
        <end position="12"/>
    </location>
</feature>
<dbReference type="EMBL" id="BOPV01000001">
    <property type="protein sequence ID" value="GIL39304.1"/>
    <property type="molecule type" value="Genomic_DNA"/>
</dbReference>
<feature type="compositionally biased region" description="Polar residues" evidence="3">
    <location>
        <begin position="24"/>
        <end position="38"/>
    </location>
</feature>
<dbReference type="GO" id="GO:0003700">
    <property type="term" value="F:DNA-binding transcription factor activity"/>
    <property type="evidence" value="ECO:0007669"/>
    <property type="project" value="TreeGrafter"/>
</dbReference>
<protein>
    <recommendedName>
        <fullName evidence="4">HTH tetR-type domain-containing protein</fullName>
    </recommendedName>
</protein>
<gene>
    <name evidence="5" type="ORF">TMPK1_15410</name>
</gene>
<evidence type="ECO:0000313" key="6">
    <source>
        <dbReference type="Proteomes" id="UP000681075"/>
    </source>
</evidence>
<dbReference type="Proteomes" id="UP000681075">
    <property type="component" value="Unassembled WGS sequence"/>
</dbReference>
<dbReference type="Gene3D" id="1.10.10.60">
    <property type="entry name" value="Homeodomain-like"/>
    <property type="match status" value="1"/>
</dbReference>
<evidence type="ECO:0000256" key="2">
    <source>
        <dbReference type="PROSITE-ProRule" id="PRU00335"/>
    </source>
</evidence>
<accession>A0A8S8X987</accession>
<sequence>MQNVVSKRTNPKASGAISLAASKPGSTRKQPASPSGNRVGQAARQRILAAAERVFAEGGYGSASTARIADAAGLPKANLHYYFGTKGALYEAVLSDILETWRSAADTITADADPTEALTAYVDAKIELSRRRPLASKIFANELLHGAKVVRPYLQRELRGWVSDKARIFDRWAAQDRMKKIDAEHLFFGIWAMTQTYADFDVQVRAVLGTRVLKDPDFDAAKRIITAMVLGACGLAPAEGQAAGKKADGKKAKRRKRA</sequence>
<dbReference type="SUPFAM" id="SSF48498">
    <property type="entry name" value="Tetracyclin repressor-like, C-terminal domain"/>
    <property type="match status" value="1"/>
</dbReference>
<feature type="DNA-binding region" description="H-T-H motif" evidence="2">
    <location>
        <begin position="64"/>
        <end position="83"/>
    </location>
</feature>
<dbReference type="AlphaFoldDB" id="A0A8S8X987"/>
<dbReference type="GO" id="GO:0045892">
    <property type="term" value="P:negative regulation of DNA-templated transcription"/>
    <property type="evidence" value="ECO:0007669"/>
    <property type="project" value="InterPro"/>
</dbReference>
<name>A0A8S8X987_9PROT</name>